<dbReference type="PANTHER" id="PTHR47894:SF1">
    <property type="entry name" value="HTH-TYPE TRANSCRIPTIONAL REGULATOR VQSM"/>
    <property type="match status" value="1"/>
</dbReference>
<keyword evidence="1" id="KW-0805">Transcription regulation</keyword>
<evidence type="ECO:0000256" key="1">
    <source>
        <dbReference type="ARBA" id="ARBA00023015"/>
    </source>
</evidence>
<organism evidence="5 6">
    <name type="scientific">Candidatus Acidiferrum panamense</name>
    <dbReference type="NCBI Taxonomy" id="2741543"/>
    <lineage>
        <taxon>Bacteria</taxon>
        <taxon>Pseudomonadati</taxon>
        <taxon>Acidobacteriota</taxon>
        <taxon>Terriglobia</taxon>
        <taxon>Candidatus Acidiferrales</taxon>
        <taxon>Candidatus Acidiferrum</taxon>
    </lineage>
</organism>
<dbReference type="PANTHER" id="PTHR47894">
    <property type="entry name" value="HTH-TYPE TRANSCRIPTIONAL REGULATOR GADX"/>
    <property type="match status" value="1"/>
</dbReference>
<evidence type="ECO:0000256" key="3">
    <source>
        <dbReference type="ARBA" id="ARBA00023163"/>
    </source>
</evidence>
<dbReference type="SUPFAM" id="SSF46689">
    <property type="entry name" value="Homeodomain-like"/>
    <property type="match status" value="1"/>
</dbReference>
<keyword evidence="2" id="KW-0238">DNA-binding</keyword>
<evidence type="ECO:0000313" key="6">
    <source>
        <dbReference type="Proteomes" id="UP000567293"/>
    </source>
</evidence>
<dbReference type="Pfam" id="PF12625">
    <property type="entry name" value="Arabinose_bd"/>
    <property type="match status" value="1"/>
</dbReference>
<dbReference type="Pfam" id="PF12833">
    <property type="entry name" value="HTH_18"/>
    <property type="match status" value="1"/>
</dbReference>
<dbReference type="GO" id="GO:0000976">
    <property type="term" value="F:transcription cis-regulatory region binding"/>
    <property type="evidence" value="ECO:0007669"/>
    <property type="project" value="TreeGrafter"/>
</dbReference>
<dbReference type="InterPro" id="IPR032687">
    <property type="entry name" value="AraC-type_N"/>
</dbReference>
<dbReference type="InterPro" id="IPR018060">
    <property type="entry name" value="HTH_AraC"/>
</dbReference>
<evidence type="ECO:0000259" key="4">
    <source>
        <dbReference type="PROSITE" id="PS01124"/>
    </source>
</evidence>
<dbReference type="SMART" id="SM00342">
    <property type="entry name" value="HTH_ARAC"/>
    <property type="match status" value="1"/>
</dbReference>
<gene>
    <name evidence="5" type="ORF">HRJ53_05975</name>
</gene>
<dbReference type="EMBL" id="JACDQQ010000592">
    <property type="protein sequence ID" value="MBA0084523.1"/>
    <property type="molecule type" value="Genomic_DNA"/>
</dbReference>
<dbReference type="GO" id="GO:0005829">
    <property type="term" value="C:cytosol"/>
    <property type="evidence" value="ECO:0007669"/>
    <property type="project" value="TreeGrafter"/>
</dbReference>
<protein>
    <submittedName>
        <fullName evidence="5">AraC family transcriptional regulator</fullName>
    </submittedName>
</protein>
<evidence type="ECO:0000256" key="2">
    <source>
        <dbReference type="ARBA" id="ARBA00023125"/>
    </source>
</evidence>
<dbReference type="Gene3D" id="1.10.10.60">
    <property type="entry name" value="Homeodomain-like"/>
    <property type="match status" value="1"/>
</dbReference>
<accession>A0A7V8SW45</accession>
<dbReference type="AlphaFoldDB" id="A0A7V8SW45"/>
<keyword evidence="3" id="KW-0804">Transcription</keyword>
<dbReference type="GO" id="GO:0003700">
    <property type="term" value="F:DNA-binding transcription factor activity"/>
    <property type="evidence" value="ECO:0007669"/>
    <property type="project" value="InterPro"/>
</dbReference>
<keyword evidence="6" id="KW-1185">Reference proteome</keyword>
<comment type="caution">
    <text evidence="5">The sequence shown here is derived from an EMBL/GenBank/DDBJ whole genome shotgun (WGS) entry which is preliminary data.</text>
</comment>
<proteinExistence type="predicted"/>
<name>A0A7V8SW45_9BACT</name>
<dbReference type="InterPro" id="IPR009057">
    <property type="entry name" value="Homeodomain-like_sf"/>
</dbReference>
<dbReference type="PROSITE" id="PS01124">
    <property type="entry name" value="HTH_ARAC_FAMILY_2"/>
    <property type="match status" value="1"/>
</dbReference>
<evidence type="ECO:0000313" key="5">
    <source>
        <dbReference type="EMBL" id="MBA0084523.1"/>
    </source>
</evidence>
<feature type="domain" description="HTH araC/xylS-type" evidence="4">
    <location>
        <begin position="239"/>
        <end position="337"/>
    </location>
</feature>
<reference evidence="5" key="1">
    <citation type="submission" date="2020-06" db="EMBL/GenBank/DDBJ databases">
        <title>Legume-microbial interactions unlock mineral nutrients during tropical forest succession.</title>
        <authorList>
            <person name="Epihov D.Z."/>
        </authorList>
    </citation>
    <scope>NUCLEOTIDE SEQUENCE [LARGE SCALE GENOMIC DNA]</scope>
    <source>
        <strain evidence="5">Pan2503</strain>
    </source>
</reference>
<dbReference type="Proteomes" id="UP000567293">
    <property type="component" value="Unassembled WGS sequence"/>
</dbReference>
<sequence>MNETSAGQTTCAAFWVKGIAETLEAAGLDIPALFEEAELELAALSDADARFPTEGISRLWQLAATRSGNPAIGLTNSSAVKPGSFDVVAYAMMSSPNLLGILERAVRYVDILSDAATLTIADDREGHRLILELFGGKYPVPRQRFEYDLMTILSFCRWVTNRDLRPLAFELRFPPPADLQSYQDAFKCPLRFNAPVNALLFAPTDVTLSLPTANAQLAGVHERIASEHLQRLDHAQTCHRTRAVIIRHLQDGEPRRPKIAAVLGVSERTLQRRLTAEGTSFQLLLDDTRRELARHYLGQKTVSLADIAYLLGFSDQRSFSRASRRWFGSSARDYRIRLISEQPGES</sequence>